<dbReference type="EMBL" id="JBHZOL010000071">
    <property type="protein sequence ID" value="MFE4106728.1"/>
    <property type="molecule type" value="Genomic_DNA"/>
</dbReference>
<dbReference type="InterPro" id="IPR012675">
    <property type="entry name" value="Beta-grasp_dom_sf"/>
</dbReference>
<accession>A0ABW6IEW6</accession>
<dbReference type="InterPro" id="IPR036010">
    <property type="entry name" value="2Fe-2S_ferredoxin-like_sf"/>
</dbReference>
<name>A0ABW6IEW6_9CYAN</name>
<evidence type="ECO:0000259" key="1">
    <source>
        <dbReference type="PROSITE" id="PS51085"/>
    </source>
</evidence>
<evidence type="ECO:0000313" key="2">
    <source>
        <dbReference type="EMBL" id="MFE4106728.1"/>
    </source>
</evidence>
<dbReference type="CDD" id="cd00207">
    <property type="entry name" value="fer2"/>
    <property type="match status" value="1"/>
</dbReference>
<dbReference type="SUPFAM" id="SSF54292">
    <property type="entry name" value="2Fe-2S ferredoxin-like"/>
    <property type="match status" value="1"/>
</dbReference>
<feature type="domain" description="2Fe-2S ferredoxin-type" evidence="1">
    <location>
        <begin position="3"/>
        <end position="78"/>
    </location>
</feature>
<reference evidence="2 3" key="1">
    <citation type="submission" date="2024-10" db="EMBL/GenBank/DDBJ databases">
        <authorList>
            <person name="Ratan Roy A."/>
            <person name="Morales Sandoval P.H."/>
            <person name="De Los Santos Villalobos S."/>
            <person name="Chakraborty S."/>
            <person name="Mukherjee J."/>
        </authorList>
    </citation>
    <scope>NUCLEOTIDE SEQUENCE [LARGE SCALE GENOMIC DNA]</scope>
    <source>
        <strain evidence="2 3">S1</strain>
    </source>
</reference>
<dbReference type="InterPro" id="IPR001041">
    <property type="entry name" value="2Fe-2S_ferredoxin-type"/>
</dbReference>
<proteinExistence type="predicted"/>
<dbReference type="RefSeq" id="WP_377964763.1">
    <property type="nucleotide sequence ID" value="NZ_JBHZOL010000071.1"/>
</dbReference>
<organism evidence="2 3">
    <name type="scientific">Almyronema epifaneia S1</name>
    <dbReference type="NCBI Taxonomy" id="2991925"/>
    <lineage>
        <taxon>Bacteria</taxon>
        <taxon>Bacillati</taxon>
        <taxon>Cyanobacteriota</taxon>
        <taxon>Cyanophyceae</taxon>
        <taxon>Nodosilineales</taxon>
        <taxon>Nodosilineaceae</taxon>
        <taxon>Almyronema</taxon>
        <taxon>Almyronema epifaneia</taxon>
    </lineage>
</organism>
<dbReference type="Gene3D" id="3.10.20.30">
    <property type="match status" value="1"/>
</dbReference>
<dbReference type="Pfam" id="PF00111">
    <property type="entry name" value="Fer2"/>
    <property type="match status" value="1"/>
</dbReference>
<dbReference type="Proteomes" id="UP001600165">
    <property type="component" value="Unassembled WGS sequence"/>
</dbReference>
<gene>
    <name evidence="2" type="ORF">ACFVKH_10605</name>
</gene>
<sequence>MSVEICFLPANVKVEAEVGEPLLRVADRAGVSIPTGCLMGSCHACEVEVEGEAEPICACISAVPGGRSQMTVNLYVDPTW</sequence>
<keyword evidence="3" id="KW-1185">Reference proteome</keyword>
<comment type="caution">
    <text evidence="2">The sequence shown here is derived from an EMBL/GenBank/DDBJ whole genome shotgun (WGS) entry which is preliminary data.</text>
</comment>
<dbReference type="PROSITE" id="PS51085">
    <property type="entry name" value="2FE2S_FER_2"/>
    <property type="match status" value="1"/>
</dbReference>
<protein>
    <submittedName>
        <fullName evidence="2">2Fe-2S iron-sulfur cluster-binding protein</fullName>
    </submittedName>
</protein>
<evidence type="ECO:0000313" key="3">
    <source>
        <dbReference type="Proteomes" id="UP001600165"/>
    </source>
</evidence>